<comment type="similarity">
    <text evidence="1">Belongs to the CTAG/PCC1 family.</text>
</comment>
<dbReference type="NCBIfam" id="NF011470">
    <property type="entry name" value="PRK14887.1"/>
    <property type="match status" value="1"/>
</dbReference>
<dbReference type="AlphaFoldDB" id="X0VE19"/>
<evidence type="ECO:0000313" key="2">
    <source>
        <dbReference type="EMBL" id="GAG16424.1"/>
    </source>
</evidence>
<dbReference type="InterPro" id="IPR015419">
    <property type="entry name" value="CTAG/Pcc1"/>
</dbReference>
<protein>
    <recommendedName>
        <fullName evidence="3">Transcription factor Pcc1</fullName>
    </recommendedName>
</protein>
<evidence type="ECO:0008006" key="3">
    <source>
        <dbReference type="Google" id="ProtNLM"/>
    </source>
</evidence>
<sequence length="73" mass="8399">MNYELDLKVFGDSKILNDCFQPEILKGGRASVELKQKKEYLLFKIKAKDSVALRAMMNSISKLLTVHEKIKKI</sequence>
<reference evidence="2" key="1">
    <citation type="journal article" date="2014" name="Front. Microbiol.">
        <title>High frequency of phylogenetically diverse reductive dehalogenase-homologous genes in deep subseafloor sedimentary metagenomes.</title>
        <authorList>
            <person name="Kawai M."/>
            <person name="Futagami T."/>
            <person name="Toyoda A."/>
            <person name="Takaki Y."/>
            <person name="Nishi S."/>
            <person name="Hori S."/>
            <person name="Arai W."/>
            <person name="Tsubouchi T."/>
            <person name="Morono Y."/>
            <person name="Uchiyama I."/>
            <person name="Ito T."/>
            <person name="Fujiyama A."/>
            <person name="Inagaki F."/>
            <person name="Takami H."/>
        </authorList>
    </citation>
    <scope>NUCLEOTIDE SEQUENCE</scope>
    <source>
        <strain evidence="2">Expedition CK06-06</strain>
    </source>
</reference>
<organism evidence="2">
    <name type="scientific">marine sediment metagenome</name>
    <dbReference type="NCBI Taxonomy" id="412755"/>
    <lineage>
        <taxon>unclassified sequences</taxon>
        <taxon>metagenomes</taxon>
        <taxon>ecological metagenomes</taxon>
    </lineage>
</organism>
<accession>X0VE19</accession>
<proteinExistence type="inferred from homology"/>
<dbReference type="Pfam" id="PF09341">
    <property type="entry name" value="Pcc1"/>
    <property type="match status" value="1"/>
</dbReference>
<gene>
    <name evidence="2" type="ORF">S01H1_50587</name>
</gene>
<evidence type="ECO:0000256" key="1">
    <source>
        <dbReference type="ARBA" id="ARBA00007073"/>
    </source>
</evidence>
<dbReference type="Gene3D" id="3.30.310.50">
    <property type="entry name" value="Alpha-D-phosphohexomutase, C-terminal domain"/>
    <property type="match status" value="1"/>
</dbReference>
<comment type="caution">
    <text evidence="2">The sequence shown here is derived from an EMBL/GenBank/DDBJ whole genome shotgun (WGS) entry which is preliminary data.</text>
</comment>
<dbReference type="EMBL" id="BARS01032600">
    <property type="protein sequence ID" value="GAG16424.1"/>
    <property type="molecule type" value="Genomic_DNA"/>
</dbReference>
<name>X0VE19_9ZZZZ</name>